<proteinExistence type="predicted"/>
<feature type="region of interest" description="Disordered" evidence="1">
    <location>
        <begin position="1"/>
        <end position="20"/>
    </location>
</feature>
<comment type="caution">
    <text evidence="2">The sequence shown here is derived from an EMBL/GenBank/DDBJ whole genome shotgun (WGS) entry which is preliminary data.</text>
</comment>
<accession>A0A423ME96</accession>
<evidence type="ECO:0000256" key="1">
    <source>
        <dbReference type="SAM" id="MobiDB-lite"/>
    </source>
</evidence>
<organism evidence="2 3">
    <name type="scientific">Pseudomonas fluorescens</name>
    <dbReference type="NCBI Taxonomy" id="294"/>
    <lineage>
        <taxon>Bacteria</taxon>
        <taxon>Pseudomonadati</taxon>
        <taxon>Pseudomonadota</taxon>
        <taxon>Gammaproteobacteria</taxon>
        <taxon>Pseudomonadales</taxon>
        <taxon>Pseudomonadaceae</taxon>
        <taxon>Pseudomonas</taxon>
    </lineage>
</organism>
<reference evidence="2 3" key="1">
    <citation type="submission" date="2016-10" db="EMBL/GenBank/DDBJ databases">
        <title>Comparative genome analysis of multiple Pseudomonas spp. focuses on biocontrol and plant growth promoting traits.</title>
        <authorList>
            <person name="Tao X.-Y."/>
            <person name="Taylor C.G."/>
        </authorList>
    </citation>
    <scope>NUCLEOTIDE SEQUENCE [LARGE SCALE GENOMIC DNA]</scope>
    <source>
        <strain evidence="2 3">28B5</strain>
    </source>
</reference>
<dbReference type="OrthoDB" id="6999993at2"/>
<sequence>MAKINDQSVEEQLPSTIRQPVTAPLRAPDLLLKFRDKVYTSRTLCIPGTDRTLAVAKHEVEVSASDEQAVSFLKAHPELEPLE</sequence>
<name>A0A423ME96_PSEFL</name>
<gene>
    <name evidence="2" type="ORF">BK670_15720</name>
</gene>
<dbReference type="RefSeq" id="WP_123451158.1">
    <property type="nucleotide sequence ID" value="NZ_MOBX01000013.1"/>
</dbReference>
<protein>
    <submittedName>
        <fullName evidence="2">Uncharacterized protein</fullName>
    </submittedName>
</protein>
<dbReference type="Proteomes" id="UP000285378">
    <property type="component" value="Unassembled WGS sequence"/>
</dbReference>
<dbReference type="EMBL" id="MOBX01000013">
    <property type="protein sequence ID" value="RON81613.1"/>
    <property type="molecule type" value="Genomic_DNA"/>
</dbReference>
<evidence type="ECO:0000313" key="3">
    <source>
        <dbReference type="Proteomes" id="UP000285378"/>
    </source>
</evidence>
<evidence type="ECO:0000313" key="2">
    <source>
        <dbReference type="EMBL" id="RON81613.1"/>
    </source>
</evidence>
<dbReference type="AlphaFoldDB" id="A0A423ME96"/>